<dbReference type="GeneID" id="37108788"/>
<comment type="caution">
    <text evidence="1">The sequence shown here is derived from an EMBL/GenBank/DDBJ whole genome shotgun (WGS) entry which is preliminary data.</text>
</comment>
<dbReference type="Proteomes" id="UP000246702">
    <property type="component" value="Unassembled WGS sequence"/>
</dbReference>
<protein>
    <submittedName>
        <fullName evidence="1">Uncharacterized protein</fullName>
    </submittedName>
</protein>
<dbReference type="AlphaFoldDB" id="A0A317XDX6"/>
<dbReference type="OrthoDB" id="329835at2759"/>
<reference evidence="1 2" key="1">
    <citation type="submission" date="2016-12" db="EMBL/GenBank/DDBJ databases">
        <title>The genomes of Aspergillus section Nigri reveals drivers in fungal speciation.</title>
        <authorList>
            <consortium name="DOE Joint Genome Institute"/>
            <person name="Vesth T.C."/>
            <person name="Nybo J."/>
            <person name="Theobald S."/>
            <person name="Brandl J."/>
            <person name="Frisvad J.C."/>
            <person name="Nielsen K.F."/>
            <person name="Lyhne E.K."/>
            <person name="Kogle M.E."/>
            <person name="Kuo A."/>
            <person name="Riley R."/>
            <person name="Clum A."/>
            <person name="Nolan M."/>
            <person name="Lipzen A."/>
            <person name="Salamov A."/>
            <person name="Henrissat B."/>
            <person name="Wiebenga A."/>
            <person name="De Vries R.P."/>
            <person name="Grigoriev I.V."/>
            <person name="Mortensen U.H."/>
            <person name="Andersen M.R."/>
            <person name="Baker S.E."/>
        </authorList>
    </citation>
    <scope>NUCLEOTIDE SEQUENCE [LARGE SCALE GENOMIC DNA]</scope>
    <source>
        <strain evidence="1 2">CBS 115572</strain>
    </source>
</reference>
<dbReference type="RefSeq" id="XP_025471501.1">
    <property type="nucleotide sequence ID" value="XM_025606645.1"/>
</dbReference>
<dbReference type="STRING" id="1450535.A0A317XDX6"/>
<sequence>MSQKTPGPNTFLECATMNVSVTTNGPILYDPKSRVNILSIILSPLSLTFHFPVACVRFIGAIGQSIHPFRCVYQEALARSKVTIRQKAVFIDREFVEGSDTQPSTRGLAPLQAPRGLTTLDFHLRTLLRPSVQIRHSRDAQIVAGIRPKRGCKVGLKEHCKRMWRCLIS</sequence>
<organism evidence="1 2">
    <name type="scientific">Aspergillus sclerotioniger CBS 115572</name>
    <dbReference type="NCBI Taxonomy" id="1450535"/>
    <lineage>
        <taxon>Eukaryota</taxon>
        <taxon>Fungi</taxon>
        <taxon>Dikarya</taxon>
        <taxon>Ascomycota</taxon>
        <taxon>Pezizomycotina</taxon>
        <taxon>Eurotiomycetes</taxon>
        <taxon>Eurotiomycetidae</taxon>
        <taxon>Eurotiales</taxon>
        <taxon>Aspergillaceae</taxon>
        <taxon>Aspergillus</taxon>
        <taxon>Aspergillus subgen. Circumdati</taxon>
    </lineage>
</organism>
<dbReference type="EMBL" id="MSFK01000004">
    <property type="protein sequence ID" value="PWY94740.1"/>
    <property type="molecule type" value="Genomic_DNA"/>
</dbReference>
<keyword evidence="2" id="KW-1185">Reference proteome</keyword>
<proteinExistence type="predicted"/>
<accession>A0A317XDX6</accession>
<evidence type="ECO:0000313" key="1">
    <source>
        <dbReference type="EMBL" id="PWY94740.1"/>
    </source>
</evidence>
<name>A0A317XDX6_9EURO</name>
<evidence type="ECO:0000313" key="2">
    <source>
        <dbReference type="Proteomes" id="UP000246702"/>
    </source>
</evidence>
<gene>
    <name evidence="1" type="ORF">BO94DRAFT_283263</name>
</gene>